<comment type="caution">
    <text evidence="4">The sequence shown here is derived from an EMBL/GenBank/DDBJ whole genome shotgun (WGS) entry which is preliminary data.</text>
</comment>
<dbReference type="AlphaFoldDB" id="A0A9P6C1Q8"/>
<dbReference type="GO" id="GO:0045820">
    <property type="term" value="P:negative regulation of glycolytic process"/>
    <property type="evidence" value="ECO:0007669"/>
    <property type="project" value="TreeGrafter"/>
</dbReference>
<dbReference type="Proteomes" id="UP000807342">
    <property type="component" value="Unassembled WGS sequence"/>
</dbReference>
<dbReference type="CDD" id="cd07067">
    <property type="entry name" value="HP_PGM_like"/>
    <property type="match status" value="1"/>
</dbReference>
<feature type="active site" description="Tele-phosphohistidine intermediate" evidence="2">
    <location>
        <position position="9"/>
    </location>
</feature>
<dbReference type="InterPro" id="IPR029033">
    <property type="entry name" value="His_PPase_superfam"/>
</dbReference>
<proteinExistence type="predicted"/>
<feature type="active site" description="Proton donor/acceptor" evidence="2">
    <location>
        <position position="86"/>
    </location>
</feature>
<accession>A0A9P6C1Q8</accession>
<evidence type="ECO:0000256" key="1">
    <source>
        <dbReference type="ARBA" id="ARBA00022801"/>
    </source>
</evidence>
<dbReference type="PROSITE" id="PS00175">
    <property type="entry name" value="PG_MUTASE"/>
    <property type="match status" value="1"/>
</dbReference>
<dbReference type="Gene3D" id="3.40.50.1240">
    <property type="entry name" value="Phosphoglycerate mutase-like"/>
    <property type="match status" value="1"/>
</dbReference>
<dbReference type="EMBL" id="MU151175">
    <property type="protein sequence ID" value="KAF9448042.1"/>
    <property type="molecule type" value="Genomic_DNA"/>
</dbReference>
<dbReference type="GO" id="GO:0005829">
    <property type="term" value="C:cytosol"/>
    <property type="evidence" value="ECO:0007669"/>
    <property type="project" value="TreeGrafter"/>
</dbReference>
<evidence type="ECO:0000313" key="5">
    <source>
        <dbReference type="Proteomes" id="UP000807342"/>
    </source>
</evidence>
<dbReference type="PANTHER" id="PTHR46517">
    <property type="entry name" value="FRUCTOSE-2,6-BISPHOSPHATASE TIGAR"/>
    <property type="match status" value="1"/>
</dbReference>
<protein>
    <submittedName>
        <fullName evidence="4">Phosphoglycerate mutase-like protein</fullName>
    </submittedName>
</protein>
<dbReference type="GO" id="GO:0004331">
    <property type="term" value="F:fructose-2,6-bisphosphate 2-phosphatase activity"/>
    <property type="evidence" value="ECO:0007669"/>
    <property type="project" value="TreeGrafter"/>
</dbReference>
<organism evidence="4 5">
    <name type="scientific">Macrolepiota fuliginosa MF-IS2</name>
    <dbReference type="NCBI Taxonomy" id="1400762"/>
    <lineage>
        <taxon>Eukaryota</taxon>
        <taxon>Fungi</taxon>
        <taxon>Dikarya</taxon>
        <taxon>Basidiomycota</taxon>
        <taxon>Agaricomycotina</taxon>
        <taxon>Agaricomycetes</taxon>
        <taxon>Agaricomycetidae</taxon>
        <taxon>Agaricales</taxon>
        <taxon>Agaricineae</taxon>
        <taxon>Agaricaceae</taxon>
        <taxon>Macrolepiota</taxon>
    </lineage>
</organism>
<dbReference type="SUPFAM" id="SSF53254">
    <property type="entry name" value="Phosphoglycerate mutase-like"/>
    <property type="match status" value="1"/>
</dbReference>
<gene>
    <name evidence="4" type="ORF">P691DRAFT_801391</name>
</gene>
<dbReference type="InterPro" id="IPR013078">
    <property type="entry name" value="His_Pase_superF_clade-1"/>
</dbReference>
<sequence length="277" mass="30961">MITVTLIRHGESRDNPKGIWAGWRDAPLTDLGERQADVLGYAFASSTQFQYFYASDLSRAHSTALAVIKHHAKPKPPFTLSQNLREQHCGIAEGHRPAPRHLLEDKAMEEWWEEGVFLETQERDEKFPGGESLNDLARRAEAAIRECILPHVFDKNQDGIHIGLASHGTFLNEMICSLLRLDPDHDHSKSYLGLLNTAWSRLTISVKHGCEGPYELNSPPPLRICLLAFNNYEHLGSLPGVSTFETETPPEYFPVAGASLQITTTQPLWTDSASVPN</sequence>
<reference evidence="4" key="1">
    <citation type="submission" date="2020-11" db="EMBL/GenBank/DDBJ databases">
        <authorList>
            <consortium name="DOE Joint Genome Institute"/>
            <person name="Ahrendt S."/>
            <person name="Riley R."/>
            <person name="Andreopoulos W."/>
            <person name="Labutti K."/>
            <person name="Pangilinan J."/>
            <person name="Ruiz-Duenas F.J."/>
            <person name="Barrasa J.M."/>
            <person name="Sanchez-Garcia M."/>
            <person name="Camarero S."/>
            <person name="Miyauchi S."/>
            <person name="Serrano A."/>
            <person name="Linde D."/>
            <person name="Babiker R."/>
            <person name="Drula E."/>
            <person name="Ayuso-Fernandez I."/>
            <person name="Pacheco R."/>
            <person name="Padilla G."/>
            <person name="Ferreira P."/>
            <person name="Barriuso J."/>
            <person name="Kellner H."/>
            <person name="Castanera R."/>
            <person name="Alfaro M."/>
            <person name="Ramirez L."/>
            <person name="Pisabarro A.G."/>
            <person name="Kuo A."/>
            <person name="Tritt A."/>
            <person name="Lipzen A."/>
            <person name="He G."/>
            <person name="Yan M."/>
            <person name="Ng V."/>
            <person name="Cullen D."/>
            <person name="Martin F."/>
            <person name="Rosso M.-N."/>
            <person name="Henrissat B."/>
            <person name="Hibbett D."/>
            <person name="Martinez A.T."/>
            <person name="Grigoriev I.V."/>
        </authorList>
    </citation>
    <scope>NUCLEOTIDE SEQUENCE</scope>
    <source>
        <strain evidence="4">MF-IS2</strain>
    </source>
</reference>
<feature type="binding site" evidence="3">
    <location>
        <begin position="8"/>
        <end position="15"/>
    </location>
    <ligand>
        <name>substrate</name>
    </ligand>
</feature>
<feature type="binding site" evidence="3">
    <location>
        <position position="59"/>
    </location>
    <ligand>
        <name>substrate</name>
    </ligand>
</feature>
<keyword evidence="5" id="KW-1185">Reference proteome</keyword>
<dbReference type="OrthoDB" id="354304at2759"/>
<keyword evidence="1" id="KW-0378">Hydrolase</keyword>
<evidence type="ECO:0000256" key="2">
    <source>
        <dbReference type="PIRSR" id="PIRSR613078-1"/>
    </source>
</evidence>
<dbReference type="InterPro" id="IPR001345">
    <property type="entry name" value="PG/BPGM_mutase_AS"/>
</dbReference>
<dbReference type="GO" id="GO:0043456">
    <property type="term" value="P:regulation of pentose-phosphate shunt"/>
    <property type="evidence" value="ECO:0007669"/>
    <property type="project" value="TreeGrafter"/>
</dbReference>
<name>A0A9P6C1Q8_9AGAR</name>
<evidence type="ECO:0000256" key="3">
    <source>
        <dbReference type="PIRSR" id="PIRSR613078-2"/>
    </source>
</evidence>
<dbReference type="SMART" id="SM00855">
    <property type="entry name" value="PGAM"/>
    <property type="match status" value="1"/>
</dbReference>
<evidence type="ECO:0000313" key="4">
    <source>
        <dbReference type="EMBL" id="KAF9448042.1"/>
    </source>
</evidence>
<dbReference type="Pfam" id="PF00300">
    <property type="entry name" value="His_Phos_1"/>
    <property type="match status" value="1"/>
</dbReference>
<dbReference type="PANTHER" id="PTHR46517:SF1">
    <property type="entry name" value="FRUCTOSE-2,6-BISPHOSPHATASE TIGAR"/>
    <property type="match status" value="1"/>
</dbReference>
<dbReference type="InterPro" id="IPR051695">
    <property type="entry name" value="Phosphoglycerate_Mutase"/>
</dbReference>